<dbReference type="Pfam" id="PF24719">
    <property type="entry name" value="Imm33-like"/>
    <property type="match status" value="1"/>
</dbReference>
<reference evidence="3" key="1">
    <citation type="submission" date="2019-02" db="EMBL/GenBank/DDBJ databases">
        <title>Structural and Functional analysis of Lanthipeptide from Bacillus thuringiensis serovar andalousiensis B23193.</title>
        <authorList>
            <person name="Andreeva J.V."/>
            <person name="Grigoreva A."/>
        </authorList>
    </citation>
    <scope>NUCLEOTIDE SEQUENCE [LARGE SCALE GENOMIC DNA]</scope>
    <source>
        <strain evidence="3">B23193</strain>
    </source>
</reference>
<feature type="domain" description="Imm33-like" evidence="1">
    <location>
        <begin position="22"/>
        <end position="111"/>
    </location>
</feature>
<dbReference type="InterPro" id="IPR056509">
    <property type="entry name" value="Imm33-like"/>
</dbReference>
<dbReference type="EMBL" id="CP035727">
    <property type="protein sequence ID" value="QIW22572.2"/>
    <property type="molecule type" value="Genomic_DNA"/>
</dbReference>
<dbReference type="InterPro" id="IPR025358">
    <property type="entry name" value="DUF4262"/>
</dbReference>
<dbReference type="Pfam" id="PF14081">
    <property type="entry name" value="DUF4262"/>
    <property type="match status" value="1"/>
</dbReference>
<evidence type="ECO:0000313" key="3">
    <source>
        <dbReference type="Proteomes" id="UP000501374"/>
    </source>
</evidence>
<dbReference type="Proteomes" id="UP000501374">
    <property type="component" value="Chromosome"/>
</dbReference>
<gene>
    <name evidence="2" type="ORF">EVG22_11820</name>
</gene>
<organism evidence="2 3">
    <name type="scientific">Bacillus thuringiensis serovar andalousiensis</name>
    <dbReference type="NCBI Taxonomy" id="257985"/>
    <lineage>
        <taxon>Bacteria</taxon>
        <taxon>Bacillati</taxon>
        <taxon>Bacillota</taxon>
        <taxon>Bacilli</taxon>
        <taxon>Bacillales</taxon>
        <taxon>Bacillaceae</taxon>
        <taxon>Bacillus</taxon>
        <taxon>Bacillus cereus group</taxon>
    </lineage>
</organism>
<evidence type="ECO:0000259" key="1">
    <source>
        <dbReference type="Pfam" id="PF24719"/>
    </source>
</evidence>
<name>A0A858MQ13_BACTU</name>
<evidence type="ECO:0000313" key="2">
    <source>
        <dbReference type="EMBL" id="QIW22572.2"/>
    </source>
</evidence>
<protein>
    <submittedName>
        <fullName evidence="2">DUF4262 domain-containing protein</fullName>
    </submittedName>
</protein>
<dbReference type="AlphaFoldDB" id="A0A858MQ13"/>
<accession>A0A858MQ13</accession>
<sequence>MNVFVEYGCVKDFPYLSDREKKESADNLKLGIAQNVKSGIVPINALRMPVESGTTGWYIWAGEEMGAEEDFFLPLHVRHIDEWAPEIKKYLGLPPGWRFLITGDYEDVWYDPNLLDEDLEENSDEWEENMLQEYGWYMHSILAEDNDGIHANYHTHGLRDNFNHEDLQIILDMDPEVAHSVFCSIIEEIKSGKKFEQGIEYTNIIDGYSIIMKSVVEMDRDVLRVLLPDERGILPTMLECDECYKTQLDDIEER</sequence>
<proteinExistence type="predicted"/>
<dbReference type="RefSeq" id="WP_172556053.1">
    <property type="nucleotide sequence ID" value="NZ_CP035727.2"/>
</dbReference>